<proteinExistence type="inferred from homology"/>
<dbReference type="PANTHER" id="PTHR10192:SF5">
    <property type="entry name" value="GEPHYRIN"/>
    <property type="match status" value="1"/>
</dbReference>
<evidence type="ECO:0000313" key="9">
    <source>
        <dbReference type="Proteomes" id="UP001057522"/>
    </source>
</evidence>
<dbReference type="InterPro" id="IPR036688">
    <property type="entry name" value="MoeA_C_domain_IV_sf"/>
</dbReference>
<dbReference type="InterPro" id="IPR036425">
    <property type="entry name" value="MoaB/Mog-like_dom_sf"/>
</dbReference>
<dbReference type="PROSITE" id="PS01079">
    <property type="entry name" value="MOCF_BIOSYNTHESIS_2"/>
    <property type="match status" value="1"/>
</dbReference>
<name>A0ABT0TVN0_9HELI</name>
<keyword evidence="6" id="KW-0479">Metal-binding</keyword>
<evidence type="ECO:0000259" key="7">
    <source>
        <dbReference type="SMART" id="SM00852"/>
    </source>
</evidence>
<dbReference type="RefSeq" id="WP_242099115.1">
    <property type="nucleotide sequence ID" value="NZ_JAMOKX010000004.1"/>
</dbReference>
<comment type="caution">
    <text evidence="8">The sequence shown here is derived from an EMBL/GenBank/DDBJ whole genome shotgun (WGS) entry which is preliminary data.</text>
</comment>
<protein>
    <recommendedName>
        <fullName evidence="6">Molybdopterin molybdenumtransferase</fullName>
        <ecNumber evidence="6">2.10.1.1</ecNumber>
    </recommendedName>
</protein>
<reference evidence="8" key="1">
    <citation type="submission" date="2022-06" db="EMBL/GenBank/DDBJ databases">
        <title>Helicobacter colisuis sp. nov.</title>
        <authorList>
            <person name="Papic B."/>
            <person name="Gruntar I."/>
        </authorList>
    </citation>
    <scope>NUCLEOTIDE SEQUENCE</scope>
    <source>
        <strain evidence="8">11154-15</strain>
    </source>
</reference>
<accession>A0ABT0TVN0</accession>
<dbReference type="SUPFAM" id="SSF53218">
    <property type="entry name" value="Molybdenum cofactor biosynthesis proteins"/>
    <property type="match status" value="1"/>
</dbReference>
<dbReference type="Proteomes" id="UP001057522">
    <property type="component" value="Unassembled WGS sequence"/>
</dbReference>
<dbReference type="InterPro" id="IPR008284">
    <property type="entry name" value="MoCF_biosynth_CS"/>
</dbReference>
<keyword evidence="9" id="KW-1185">Reference proteome</keyword>
<evidence type="ECO:0000256" key="1">
    <source>
        <dbReference type="ARBA" id="ARBA00002901"/>
    </source>
</evidence>
<evidence type="ECO:0000256" key="5">
    <source>
        <dbReference type="ARBA" id="ARBA00047317"/>
    </source>
</evidence>
<dbReference type="CDD" id="cd00887">
    <property type="entry name" value="MoeA"/>
    <property type="match status" value="1"/>
</dbReference>
<comment type="pathway">
    <text evidence="2 6">Cofactor biosynthesis; molybdopterin biosynthesis.</text>
</comment>
<dbReference type="InterPro" id="IPR005110">
    <property type="entry name" value="MoeA_linker/N"/>
</dbReference>
<feature type="domain" description="MoaB/Mog" evidence="7">
    <location>
        <begin position="179"/>
        <end position="314"/>
    </location>
</feature>
<dbReference type="SMART" id="SM00852">
    <property type="entry name" value="MoCF_biosynth"/>
    <property type="match status" value="1"/>
</dbReference>
<dbReference type="Gene3D" id="2.40.340.10">
    <property type="entry name" value="MoeA, C-terminal, domain IV"/>
    <property type="match status" value="1"/>
</dbReference>
<evidence type="ECO:0000256" key="6">
    <source>
        <dbReference type="RuleBase" id="RU365090"/>
    </source>
</evidence>
<comment type="similarity">
    <text evidence="3 6">Belongs to the MoeA family.</text>
</comment>
<dbReference type="InterPro" id="IPR038987">
    <property type="entry name" value="MoeA-like"/>
</dbReference>
<dbReference type="Gene3D" id="2.170.190.11">
    <property type="entry name" value="Molybdopterin biosynthesis moea protein, domain 3"/>
    <property type="match status" value="1"/>
</dbReference>
<evidence type="ECO:0000256" key="4">
    <source>
        <dbReference type="ARBA" id="ARBA00023150"/>
    </source>
</evidence>
<organism evidence="8 9">
    <name type="scientific">Helicobacter colisuis</name>
    <dbReference type="NCBI Taxonomy" id="2949739"/>
    <lineage>
        <taxon>Bacteria</taxon>
        <taxon>Pseudomonadati</taxon>
        <taxon>Campylobacterota</taxon>
        <taxon>Epsilonproteobacteria</taxon>
        <taxon>Campylobacterales</taxon>
        <taxon>Helicobacteraceae</taxon>
        <taxon>Helicobacter</taxon>
    </lineage>
</organism>
<keyword evidence="6" id="KW-0500">Molybdenum</keyword>
<keyword evidence="6" id="KW-0460">Magnesium</keyword>
<dbReference type="Pfam" id="PF03453">
    <property type="entry name" value="MoeA_N"/>
    <property type="match status" value="1"/>
</dbReference>
<dbReference type="InterPro" id="IPR036135">
    <property type="entry name" value="MoeA_linker/N_sf"/>
</dbReference>
<keyword evidence="4 6" id="KW-0501">Molybdenum cofactor biosynthesis</keyword>
<dbReference type="Gene3D" id="3.90.105.10">
    <property type="entry name" value="Molybdopterin biosynthesis moea protein, domain 2"/>
    <property type="match status" value="1"/>
</dbReference>
<dbReference type="PANTHER" id="PTHR10192">
    <property type="entry name" value="MOLYBDOPTERIN BIOSYNTHESIS PROTEIN"/>
    <property type="match status" value="1"/>
</dbReference>
<evidence type="ECO:0000313" key="8">
    <source>
        <dbReference type="EMBL" id="MCL9819523.1"/>
    </source>
</evidence>
<sequence>MQAVSLQEAIKILQKAGSGFAKNKEFLALLESQGRFLAQEIVSQKALPSFDNAAMDGYAIRSEDMGKTAKIKASIFAGDCKEVELKSGECAKIMTGAKLPKNADIVVPFEVIEGGFNNQESITIPQELKVGDNIRQAGEEIQLNKKILEIGDEIDENALALLASQGVSYVSAFRELRIGVFSGGNELKEPWELAEDYQIYNSNTTMILGILKSFGFKASYGGISKDNKEELLQVLNMPFDIIFTTGGASKGEADFMQEVLVQTGAEILISGVQIKPGKPIMVARLERKFIIALPGNPLAGAVLLRFLILPFLRNLAGANAHFPQALRVKNIESFKLKKRMDAMLGSLSVDGFLLTQKGKYTSGQILPLCQSNAIALLSEECIQIEAGEWIKVLPYSMIWGKVECDYIN</sequence>
<dbReference type="SUPFAM" id="SSF63867">
    <property type="entry name" value="MoeA C-terminal domain-like"/>
    <property type="match status" value="1"/>
</dbReference>
<comment type="catalytic activity">
    <reaction evidence="5">
        <text>adenylyl-molybdopterin + molybdate = Mo-molybdopterin + AMP + H(+)</text>
        <dbReference type="Rhea" id="RHEA:35047"/>
        <dbReference type="ChEBI" id="CHEBI:15378"/>
        <dbReference type="ChEBI" id="CHEBI:36264"/>
        <dbReference type="ChEBI" id="CHEBI:62727"/>
        <dbReference type="ChEBI" id="CHEBI:71302"/>
        <dbReference type="ChEBI" id="CHEBI:456215"/>
        <dbReference type="EC" id="2.10.1.1"/>
    </reaction>
</comment>
<dbReference type="Pfam" id="PF00994">
    <property type="entry name" value="MoCF_biosynth"/>
    <property type="match status" value="1"/>
</dbReference>
<dbReference type="Gene3D" id="3.40.980.10">
    <property type="entry name" value="MoaB/Mog-like domain"/>
    <property type="match status" value="1"/>
</dbReference>
<evidence type="ECO:0000256" key="3">
    <source>
        <dbReference type="ARBA" id="ARBA00010763"/>
    </source>
</evidence>
<keyword evidence="6" id="KW-0808">Transferase</keyword>
<dbReference type="InterPro" id="IPR001453">
    <property type="entry name" value="MoaB/Mog_dom"/>
</dbReference>
<comment type="function">
    <text evidence="1 6">Catalyzes the insertion of molybdate into adenylated molybdopterin with the concomitant release of AMP.</text>
</comment>
<comment type="cofactor">
    <cofactor evidence="6">
        <name>Mg(2+)</name>
        <dbReference type="ChEBI" id="CHEBI:18420"/>
    </cofactor>
</comment>
<gene>
    <name evidence="8" type="ORF">NCR95_04975</name>
</gene>
<evidence type="ECO:0000256" key="2">
    <source>
        <dbReference type="ARBA" id="ARBA00005046"/>
    </source>
</evidence>
<dbReference type="EMBL" id="JAMOKX010000004">
    <property type="protein sequence ID" value="MCL9819523.1"/>
    <property type="molecule type" value="Genomic_DNA"/>
</dbReference>
<dbReference type="EC" id="2.10.1.1" evidence="6"/>
<dbReference type="SUPFAM" id="SSF63882">
    <property type="entry name" value="MoeA N-terminal region -like"/>
    <property type="match status" value="1"/>
</dbReference>